<comment type="similarity">
    <text evidence="4">Belongs to the CFAP96 family.</text>
</comment>
<accession>A0A2A3ED81</accession>
<evidence type="ECO:0000313" key="7">
    <source>
        <dbReference type="Proteomes" id="UP000242457"/>
    </source>
</evidence>
<evidence type="ECO:0000256" key="2">
    <source>
        <dbReference type="ARBA" id="ARBA00022490"/>
    </source>
</evidence>
<dbReference type="STRING" id="94128.A0A2A3ED81"/>
<protein>
    <recommendedName>
        <fullName evidence="5">Cilia-and flagella-associated protein 96</fullName>
    </recommendedName>
</protein>
<dbReference type="EMBL" id="KZ288278">
    <property type="protein sequence ID" value="PBC29705.1"/>
    <property type="molecule type" value="Genomic_DNA"/>
</dbReference>
<evidence type="ECO:0000256" key="1">
    <source>
        <dbReference type="ARBA" id="ARBA00004300"/>
    </source>
</evidence>
<evidence type="ECO:0000256" key="3">
    <source>
        <dbReference type="ARBA" id="ARBA00023212"/>
    </source>
</evidence>
<dbReference type="GO" id="GO:0005881">
    <property type="term" value="C:cytoplasmic microtubule"/>
    <property type="evidence" value="ECO:0007669"/>
    <property type="project" value="TreeGrafter"/>
</dbReference>
<dbReference type="GO" id="GO:0005813">
    <property type="term" value="C:centrosome"/>
    <property type="evidence" value="ECO:0007669"/>
    <property type="project" value="UniProtKB-SubCell"/>
</dbReference>
<dbReference type="Pfam" id="PF15239">
    <property type="entry name" value="CFAP96-like"/>
    <property type="match status" value="1"/>
</dbReference>
<evidence type="ECO:0000256" key="4">
    <source>
        <dbReference type="ARBA" id="ARBA00035656"/>
    </source>
</evidence>
<organism evidence="6 7">
    <name type="scientific">Apis cerana cerana</name>
    <name type="common">Oriental honeybee</name>
    <dbReference type="NCBI Taxonomy" id="94128"/>
    <lineage>
        <taxon>Eukaryota</taxon>
        <taxon>Metazoa</taxon>
        <taxon>Ecdysozoa</taxon>
        <taxon>Arthropoda</taxon>
        <taxon>Hexapoda</taxon>
        <taxon>Insecta</taxon>
        <taxon>Pterygota</taxon>
        <taxon>Neoptera</taxon>
        <taxon>Endopterygota</taxon>
        <taxon>Hymenoptera</taxon>
        <taxon>Apocrita</taxon>
        <taxon>Aculeata</taxon>
        <taxon>Apoidea</taxon>
        <taxon>Anthophila</taxon>
        <taxon>Apidae</taxon>
        <taxon>Apis</taxon>
    </lineage>
</organism>
<sequence length="343" mass="39621">MPKLKRELPPLGKQFGKSDLDRIGYFHDPRVMPFDKYKGVPVKFREGIEKGRQMITGPPLKLFEEKFMRIFEGEALYDPFRKVPKKQLVPVKGVIWPSAPAKKHSTPGDYYGCFEKISYFSPTLVKPKKPRPELPNVRIKPNPRGGPGYANICLSPFPSYSHEPYDPPEKKPKEYAENSIMMHNKSLHNFSFKRDRQYYRARNSDYYTYVSLKEALRVFQTTHAPMDYFPPNPYKALHIGSTYVRPHEVKPKILGPNRLIVPFPKKPGGSHAGCFDKFPIHYTDPYDIEPKKPKIPKPTRIFISGGPPLRSKFTSSIINQITNVSCNLNNYVTYTPRVYPLEK</sequence>
<evidence type="ECO:0000313" key="6">
    <source>
        <dbReference type="EMBL" id="PBC29705.1"/>
    </source>
</evidence>
<dbReference type="OrthoDB" id="283553at2759"/>
<reference evidence="6 7" key="1">
    <citation type="submission" date="2014-07" db="EMBL/GenBank/DDBJ databases">
        <title>Genomic and transcriptomic analysis on Apis cerana provide comprehensive insights into honey bee biology.</title>
        <authorList>
            <person name="Diao Q."/>
            <person name="Sun L."/>
            <person name="Zheng H."/>
            <person name="Zheng H."/>
            <person name="Xu S."/>
            <person name="Wang S."/>
            <person name="Zeng Z."/>
            <person name="Hu F."/>
            <person name="Su S."/>
            <person name="Wu J."/>
        </authorList>
    </citation>
    <scope>NUCLEOTIDE SEQUENCE [LARGE SCALE GENOMIC DNA]</scope>
    <source>
        <tissue evidence="6">Pupae without intestine</tissue>
    </source>
</reference>
<name>A0A2A3ED81_APICC</name>
<dbReference type="InterPro" id="IPR029358">
    <property type="entry name" value="CFAP96"/>
</dbReference>
<keyword evidence="7" id="KW-1185">Reference proteome</keyword>
<dbReference type="PANTHER" id="PTHR31144">
    <property type="entry name" value="UPF0602 PROTEIN C4ORF47"/>
    <property type="match status" value="1"/>
</dbReference>
<comment type="subcellular location">
    <subcellularLocation>
        <location evidence="1">Cytoplasm</location>
        <location evidence="1">Cytoskeleton</location>
        <location evidence="1">Microtubule organizing center</location>
        <location evidence="1">Centrosome</location>
    </subcellularLocation>
</comment>
<proteinExistence type="inferred from homology"/>
<keyword evidence="3" id="KW-0206">Cytoskeleton</keyword>
<dbReference type="Proteomes" id="UP000242457">
    <property type="component" value="Unassembled WGS sequence"/>
</dbReference>
<keyword evidence="2" id="KW-0963">Cytoplasm</keyword>
<dbReference type="PANTHER" id="PTHR31144:SF1">
    <property type="entry name" value="UPF0602 PROTEIN C4ORF47"/>
    <property type="match status" value="1"/>
</dbReference>
<dbReference type="AlphaFoldDB" id="A0A2A3ED81"/>
<gene>
    <name evidence="6" type="ORF">APICC_03076</name>
</gene>
<evidence type="ECO:0000256" key="5">
    <source>
        <dbReference type="ARBA" id="ARBA00035693"/>
    </source>
</evidence>